<evidence type="ECO:0000313" key="2">
    <source>
        <dbReference type="EMBL" id="NUY06120.1"/>
    </source>
</evidence>
<proteinExistence type="predicted"/>
<keyword evidence="1" id="KW-0732">Signal</keyword>
<protein>
    <recommendedName>
        <fullName evidence="4">Lipoprotein</fullName>
    </recommendedName>
</protein>
<dbReference type="AlphaFoldDB" id="A0A7Y6KA03"/>
<accession>A0A7Y6KA03</accession>
<name>A0A7Y6KA03_9BURK</name>
<feature type="signal peptide" evidence="1">
    <location>
        <begin position="1"/>
        <end position="26"/>
    </location>
</feature>
<dbReference type="Proteomes" id="UP000594380">
    <property type="component" value="Unassembled WGS sequence"/>
</dbReference>
<evidence type="ECO:0000256" key="1">
    <source>
        <dbReference type="SAM" id="SignalP"/>
    </source>
</evidence>
<evidence type="ECO:0000313" key="3">
    <source>
        <dbReference type="Proteomes" id="UP000594380"/>
    </source>
</evidence>
<evidence type="ECO:0008006" key="4">
    <source>
        <dbReference type="Google" id="ProtNLM"/>
    </source>
</evidence>
<dbReference type="PROSITE" id="PS51257">
    <property type="entry name" value="PROKAR_LIPOPROTEIN"/>
    <property type="match status" value="1"/>
</dbReference>
<feature type="chain" id="PRO_5031499651" description="Lipoprotein" evidence="1">
    <location>
        <begin position="27"/>
        <end position="205"/>
    </location>
</feature>
<organism evidence="2 3">
    <name type="scientific">Paraburkholderia youngii</name>
    <dbReference type="NCBI Taxonomy" id="2782701"/>
    <lineage>
        <taxon>Bacteria</taxon>
        <taxon>Pseudomonadati</taxon>
        <taxon>Pseudomonadota</taxon>
        <taxon>Betaproteobacteria</taxon>
        <taxon>Burkholderiales</taxon>
        <taxon>Burkholderiaceae</taxon>
        <taxon>Paraburkholderia</taxon>
    </lineage>
</organism>
<gene>
    <name evidence="2" type="ORF">G5S42_43045</name>
</gene>
<reference evidence="2 3" key="1">
    <citation type="submission" date="2020-02" db="EMBL/GenBank/DDBJ databases">
        <title>Paraburkholderia simonii sp. nov. and Paraburkholderia youngii sp. nov. Brazilian and Mexican Mimosa-associated rhizobia.</title>
        <authorList>
            <person name="Mavima L."/>
            <person name="Beukes C.W."/>
            <person name="Chan W.Y."/>
            <person name="Palmer M."/>
            <person name="De Meyer S.E."/>
            <person name="James E.K."/>
            <person name="Venter S.N."/>
            <person name="Steenkamp E.T."/>
        </authorList>
    </citation>
    <scope>NUCLEOTIDE SEQUENCE [LARGE SCALE GENOMIC DNA]</scope>
    <source>
        <strain evidence="2 3">JPY169</strain>
    </source>
</reference>
<comment type="caution">
    <text evidence="2">The sequence shown here is derived from an EMBL/GenBank/DDBJ whole genome shotgun (WGS) entry which is preliminary data.</text>
</comment>
<dbReference type="EMBL" id="JAALDK010000004">
    <property type="protein sequence ID" value="NUY06120.1"/>
    <property type="molecule type" value="Genomic_DNA"/>
</dbReference>
<sequence length="205" mass="22414">MLNMQRIKSPKICGTCVALLLTISLAACDGKSSPTKENYAKAVQTYFDGKDAVCMLVGAVPFDAAEHSSEALMAEPLVKTGLLTKEPTHVQDDGSAHMLLPGFHYALTGEGKKAYRRADPAKNSKICGGKAKLLAITFASSAENPHVGDRVNIKYEAKLVDRPRWDDEAVLRTLHPDVIETENDQYHSELYLELTNDGWVVNPSL</sequence>